<evidence type="ECO:0000313" key="1">
    <source>
        <dbReference type="EMBL" id="KAI4367844.1"/>
    </source>
</evidence>
<dbReference type="Proteomes" id="UP001057402">
    <property type="component" value="Chromosome 5"/>
</dbReference>
<gene>
    <name evidence="1" type="ORF">MLD38_016468</name>
</gene>
<keyword evidence="2" id="KW-1185">Reference proteome</keyword>
<evidence type="ECO:0000313" key="2">
    <source>
        <dbReference type="Proteomes" id="UP001057402"/>
    </source>
</evidence>
<reference evidence="2" key="1">
    <citation type="journal article" date="2023" name="Front. Plant Sci.">
        <title>Chromosomal-level genome assembly of Melastoma candidum provides insights into trichome evolution.</title>
        <authorList>
            <person name="Zhong Y."/>
            <person name="Wu W."/>
            <person name="Sun C."/>
            <person name="Zou P."/>
            <person name="Liu Y."/>
            <person name="Dai S."/>
            <person name="Zhou R."/>
        </authorList>
    </citation>
    <scope>NUCLEOTIDE SEQUENCE [LARGE SCALE GENOMIC DNA]</scope>
</reference>
<accession>A0ACB9QMN0</accession>
<sequence>MEDLRLGAFALSLLLTLRFLSLSSFGGQTVVCVSKGGRFLPYPLAGKAPGKALDLTFCRVFRGRTCCGVEQTHSALLSVRKLAVNGEASQECVNLWELLECSICDPKIGVQPGPSLICASLCDRIFHACLEAYFARDSSSRDLAPCGPSELVCAKASHLFSNGTELCNAAGFSVMSDDTGNMELSEEYCFGSRASLDTIHNSWKSSRKKQPEKSKKEQYSEDVFSWVRKMLLDRKLSCASGVMAIGAGAFFVRCRRDPRFKRSAAILQCSISYYYRCREEKRPLRFISLRISIPGCNGCLFVKIHPWITFFLHATAFCEGFFAN</sequence>
<comment type="caution">
    <text evidence="1">The sequence shown here is derived from an EMBL/GenBank/DDBJ whole genome shotgun (WGS) entry which is preliminary data.</text>
</comment>
<name>A0ACB9QMN0_9MYRT</name>
<proteinExistence type="predicted"/>
<organism evidence="1 2">
    <name type="scientific">Melastoma candidum</name>
    <dbReference type="NCBI Taxonomy" id="119954"/>
    <lineage>
        <taxon>Eukaryota</taxon>
        <taxon>Viridiplantae</taxon>
        <taxon>Streptophyta</taxon>
        <taxon>Embryophyta</taxon>
        <taxon>Tracheophyta</taxon>
        <taxon>Spermatophyta</taxon>
        <taxon>Magnoliopsida</taxon>
        <taxon>eudicotyledons</taxon>
        <taxon>Gunneridae</taxon>
        <taxon>Pentapetalae</taxon>
        <taxon>rosids</taxon>
        <taxon>malvids</taxon>
        <taxon>Myrtales</taxon>
        <taxon>Melastomataceae</taxon>
        <taxon>Melastomatoideae</taxon>
        <taxon>Melastomateae</taxon>
        <taxon>Melastoma</taxon>
    </lineage>
</organism>
<dbReference type="EMBL" id="CM042884">
    <property type="protein sequence ID" value="KAI4367844.1"/>
    <property type="molecule type" value="Genomic_DNA"/>
</dbReference>
<protein>
    <submittedName>
        <fullName evidence="1">Uncharacterized protein</fullName>
    </submittedName>
</protein>